<evidence type="ECO:0000256" key="6">
    <source>
        <dbReference type="SAM" id="Phobius"/>
    </source>
</evidence>
<dbReference type="OrthoDB" id="9970435at2759"/>
<feature type="region of interest" description="Disordered" evidence="5">
    <location>
        <begin position="266"/>
        <end position="292"/>
    </location>
</feature>
<dbReference type="PANTHER" id="PTHR10783">
    <property type="entry name" value="XENOTROPIC AND POLYTROPIC RETROVIRUS RECEPTOR 1-RELATED"/>
    <property type="match status" value="1"/>
</dbReference>
<name>A0A9P5K0M4_9AGAM</name>
<keyword evidence="3 6" id="KW-1133">Transmembrane helix</keyword>
<dbReference type="PANTHER" id="PTHR10783:SF103">
    <property type="entry name" value="SOLUTE CARRIER FAMILY 53 MEMBER 1"/>
    <property type="match status" value="1"/>
</dbReference>
<organism evidence="8 9">
    <name type="scientific">Russula ochroleuca</name>
    <dbReference type="NCBI Taxonomy" id="152965"/>
    <lineage>
        <taxon>Eukaryota</taxon>
        <taxon>Fungi</taxon>
        <taxon>Dikarya</taxon>
        <taxon>Basidiomycota</taxon>
        <taxon>Agaricomycotina</taxon>
        <taxon>Agaricomycetes</taxon>
        <taxon>Russulales</taxon>
        <taxon>Russulaceae</taxon>
        <taxon>Russula</taxon>
    </lineage>
</organism>
<evidence type="ECO:0000259" key="7">
    <source>
        <dbReference type="PROSITE" id="PS51380"/>
    </source>
</evidence>
<evidence type="ECO:0000256" key="2">
    <source>
        <dbReference type="ARBA" id="ARBA00022692"/>
    </source>
</evidence>
<comment type="subcellular location">
    <subcellularLocation>
        <location evidence="1">Membrane</location>
        <topology evidence="1">Multi-pass membrane protein</topology>
    </subcellularLocation>
</comment>
<dbReference type="GO" id="GO:0005886">
    <property type="term" value="C:plasma membrane"/>
    <property type="evidence" value="ECO:0007669"/>
    <property type="project" value="TreeGrafter"/>
</dbReference>
<evidence type="ECO:0000256" key="4">
    <source>
        <dbReference type="ARBA" id="ARBA00023136"/>
    </source>
</evidence>
<dbReference type="EMBL" id="WHVB01000017">
    <property type="protein sequence ID" value="KAF8474482.1"/>
    <property type="molecule type" value="Genomic_DNA"/>
</dbReference>
<dbReference type="GO" id="GO:0006817">
    <property type="term" value="P:phosphate ion transport"/>
    <property type="evidence" value="ECO:0007669"/>
    <property type="project" value="TreeGrafter"/>
</dbReference>
<dbReference type="AlphaFoldDB" id="A0A9P5K0M4"/>
<accession>A0A9P5K0M4</accession>
<dbReference type="GO" id="GO:0000822">
    <property type="term" value="F:inositol hexakisphosphate binding"/>
    <property type="evidence" value="ECO:0007669"/>
    <property type="project" value="TreeGrafter"/>
</dbReference>
<dbReference type="Proteomes" id="UP000759537">
    <property type="component" value="Unassembled WGS sequence"/>
</dbReference>
<dbReference type="PROSITE" id="PS51380">
    <property type="entry name" value="EXS"/>
    <property type="match status" value="1"/>
</dbReference>
<evidence type="ECO:0000256" key="1">
    <source>
        <dbReference type="ARBA" id="ARBA00004141"/>
    </source>
</evidence>
<evidence type="ECO:0000313" key="9">
    <source>
        <dbReference type="Proteomes" id="UP000759537"/>
    </source>
</evidence>
<reference evidence="8" key="1">
    <citation type="submission" date="2019-10" db="EMBL/GenBank/DDBJ databases">
        <authorList>
            <consortium name="DOE Joint Genome Institute"/>
            <person name="Kuo A."/>
            <person name="Miyauchi S."/>
            <person name="Kiss E."/>
            <person name="Drula E."/>
            <person name="Kohler A."/>
            <person name="Sanchez-Garcia M."/>
            <person name="Andreopoulos B."/>
            <person name="Barry K.W."/>
            <person name="Bonito G."/>
            <person name="Buee M."/>
            <person name="Carver A."/>
            <person name="Chen C."/>
            <person name="Cichocki N."/>
            <person name="Clum A."/>
            <person name="Culley D."/>
            <person name="Crous P.W."/>
            <person name="Fauchery L."/>
            <person name="Girlanda M."/>
            <person name="Hayes R."/>
            <person name="Keri Z."/>
            <person name="LaButti K."/>
            <person name="Lipzen A."/>
            <person name="Lombard V."/>
            <person name="Magnuson J."/>
            <person name="Maillard F."/>
            <person name="Morin E."/>
            <person name="Murat C."/>
            <person name="Nolan M."/>
            <person name="Ohm R."/>
            <person name="Pangilinan J."/>
            <person name="Pereira M."/>
            <person name="Perotto S."/>
            <person name="Peter M."/>
            <person name="Riley R."/>
            <person name="Sitrit Y."/>
            <person name="Stielow B."/>
            <person name="Szollosi G."/>
            <person name="Zifcakova L."/>
            <person name="Stursova M."/>
            <person name="Spatafora J.W."/>
            <person name="Tedersoo L."/>
            <person name="Vaario L.-M."/>
            <person name="Yamada A."/>
            <person name="Yan M."/>
            <person name="Wang P."/>
            <person name="Xu J."/>
            <person name="Bruns T."/>
            <person name="Baldrian P."/>
            <person name="Vilgalys R."/>
            <person name="Henrissat B."/>
            <person name="Grigoriev I.V."/>
            <person name="Hibbett D."/>
            <person name="Nagy L.G."/>
            <person name="Martin F.M."/>
        </authorList>
    </citation>
    <scope>NUCLEOTIDE SEQUENCE</scope>
    <source>
        <strain evidence="8">Prilba</strain>
    </source>
</reference>
<proteinExistence type="predicted"/>
<sequence length="292" mass="34496">MSRESRWWFLRRVARLLSSGFSHVEFPDFWLGDQFCSLTFPLSNIYFIACSYSRGFGSHPFQECSKPTLWGVPFLLGILPFVVRFGQSIRRWWDSGLITHLINGGKYFTGIVFYFCYQLWRHNGAGHGTSFVFFCLFGTIYSTYASAWDLLMDWSLLRPHAHFMFLREELLYPSYIPFYYFAIIANVVIRFLWIIYIPTRGPSAALRTWIVALLEVLRRCQWNVYRLENEHLGNMDQYRITREVPLPIRSTRLSTKPMWVTKRMTRKHEKAYGHPSRSKDDQVSPSVGCEEK</sequence>
<reference evidence="8" key="2">
    <citation type="journal article" date="2020" name="Nat. Commun.">
        <title>Large-scale genome sequencing of mycorrhizal fungi provides insights into the early evolution of symbiotic traits.</title>
        <authorList>
            <person name="Miyauchi S."/>
            <person name="Kiss E."/>
            <person name="Kuo A."/>
            <person name="Drula E."/>
            <person name="Kohler A."/>
            <person name="Sanchez-Garcia M."/>
            <person name="Morin E."/>
            <person name="Andreopoulos B."/>
            <person name="Barry K.W."/>
            <person name="Bonito G."/>
            <person name="Buee M."/>
            <person name="Carver A."/>
            <person name="Chen C."/>
            <person name="Cichocki N."/>
            <person name="Clum A."/>
            <person name="Culley D."/>
            <person name="Crous P.W."/>
            <person name="Fauchery L."/>
            <person name="Girlanda M."/>
            <person name="Hayes R.D."/>
            <person name="Keri Z."/>
            <person name="LaButti K."/>
            <person name="Lipzen A."/>
            <person name="Lombard V."/>
            <person name="Magnuson J."/>
            <person name="Maillard F."/>
            <person name="Murat C."/>
            <person name="Nolan M."/>
            <person name="Ohm R.A."/>
            <person name="Pangilinan J."/>
            <person name="Pereira M.F."/>
            <person name="Perotto S."/>
            <person name="Peter M."/>
            <person name="Pfister S."/>
            <person name="Riley R."/>
            <person name="Sitrit Y."/>
            <person name="Stielow J.B."/>
            <person name="Szollosi G."/>
            <person name="Zifcakova L."/>
            <person name="Stursova M."/>
            <person name="Spatafora J.W."/>
            <person name="Tedersoo L."/>
            <person name="Vaario L.M."/>
            <person name="Yamada A."/>
            <person name="Yan M."/>
            <person name="Wang P."/>
            <person name="Xu J."/>
            <person name="Bruns T."/>
            <person name="Baldrian P."/>
            <person name="Vilgalys R."/>
            <person name="Dunand C."/>
            <person name="Henrissat B."/>
            <person name="Grigoriev I.V."/>
            <person name="Hibbett D."/>
            <person name="Nagy L.G."/>
            <person name="Martin F.M."/>
        </authorList>
    </citation>
    <scope>NUCLEOTIDE SEQUENCE</scope>
    <source>
        <strain evidence="8">Prilba</strain>
    </source>
</reference>
<feature type="transmembrane region" description="Helical" evidence="6">
    <location>
        <begin position="97"/>
        <end position="117"/>
    </location>
</feature>
<evidence type="ECO:0000313" key="8">
    <source>
        <dbReference type="EMBL" id="KAF8474482.1"/>
    </source>
</evidence>
<dbReference type="GO" id="GO:0016036">
    <property type="term" value="P:cellular response to phosphate starvation"/>
    <property type="evidence" value="ECO:0007669"/>
    <property type="project" value="TreeGrafter"/>
</dbReference>
<protein>
    <submittedName>
        <fullName evidence="8">EXS-domain-containing protein</fullName>
    </submittedName>
</protein>
<evidence type="ECO:0000256" key="3">
    <source>
        <dbReference type="ARBA" id="ARBA00022989"/>
    </source>
</evidence>
<evidence type="ECO:0000256" key="5">
    <source>
        <dbReference type="SAM" id="MobiDB-lite"/>
    </source>
</evidence>
<feature type="transmembrane region" description="Helical" evidence="6">
    <location>
        <begin position="178"/>
        <end position="197"/>
    </location>
</feature>
<gene>
    <name evidence="8" type="ORF">DFH94DRAFT_132937</name>
</gene>
<feature type="transmembrane region" description="Helical" evidence="6">
    <location>
        <begin position="129"/>
        <end position="148"/>
    </location>
</feature>
<feature type="domain" description="EXS" evidence="7">
    <location>
        <begin position="64"/>
        <end position="258"/>
    </location>
</feature>
<dbReference type="Pfam" id="PF03124">
    <property type="entry name" value="EXS"/>
    <property type="match status" value="1"/>
</dbReference>
<comment type="caution">
    <text evidence="8">The sequence shown here is derived from an EMBL/GenBank/DDBJ whole genome shotgun (WGS) entry which is preliminary data.</text>
</comment>
<keyword evidence="4 6" id="KW-0472">Membrane</keyword>
<keyword evidence="9" id="KW-1185">Reference proteome</keyword>
<dbReference type="InterPro" id="IPR004342">
    <property type="entry name" value="EXS_C"/>
</dbReference>
<feature type="transmembrane region" description="Helical" evidence="6">
    <location>
        <begin position="68"/>
        <end position="85"/>
    </location>
</feature>
<dbReference type="GO" id="GO:0005794">
    <property type="term" value="C:Golgi apparatus"/>
    <property type="evidence" value="ECO:0007669"/>
    <property type="project" value="TreeGrafter"/>
</dbReference>
<keyword evidence="2 6" id="KW-0812">Transmembrane</keyword>